<feature type="compositionally biased region" description="Basic residues" evidence="1">
    <location>
        <begin position="190"/>
        <end position="202"/>
    </location>
</feature>
<proteinExistence type="predicted"/>
<dbReference type="EMBL" id="JANCYW010000014">
    <property type="protein sequence ID" value="KAK4537831.1"/>
    <property type="molecule type" value="Genomic_DNA"/>
</dbReference>
<evidence type="ECO:0000313" key="3">
    <source>
        <dbReference type="Proteomes" id="UP001301350"/>
    </source>
</evidence>
<evidence type="ECO:0000256" key="1">
    <source>
        <dbReference type="SAM" id="MobiDB-lite"/>
    </source>
</evidence>
<name>A0AAV9J0B9_CYACA</name>
<evidence type="ECO:0000313" key="2">
    <source>
        <dbReference type="EMBL" id="KAK4537831.1"/>
    </source>
</evidence>
<organism evidence="2 3">
    <name type="scientific">Cyanidium caldarium</name>
    <name type="common">Red alga</name>
    <dbReference type="NCBI Taxonomy" id="2771"/>
    <lineage>
        <taxon>Eukaryota</taxon>
        <taxon>Rhodophyta</taxon>
        <taxon>Bangiophyceae</taxon>
        <taxon>Cyanidiales</taxon>
        <taxon>Cyanidiaceae</taxon>
        <taxon>Cyanidium</taxon>
    </lineage>
</organism>
<feature type="region of interest" description="Disordered" evidence="1">
    <location>
        <begin position="131"/>
        <end position="210"/>
    </location>
</feature>
<gene>
    <name evidence="2" type="ORF">CDCA_CDCA14G3856</name>
</gene>
<comment type="caution">
    <text evidence="2">The sequence shown here is derived from an EMBL/GenBank/DDBJ whole genome shotgun (WGS) entry which is preliminary data.</text>
</comment>
<accession>A0AAV9J0B9</accession>
<feature type="region of interest" description="Disordered" evidence="1">
    <location>
        <begin position="68"/>
        <end position="87"/>
    </location>
</feature>
<dbReference type="AlphaFoldDB" id="A0AAV9J0B9"/>
<reference evidence="2 3" key="1">
    <citation type="submission" date="2022-07" db="EMBL/GenBank/DDBJ databases">
        <title>Genome-wide signatures of adaptation to extreme environments.</title>
        <authorList>
            <person name="Cho C.H."/>
            <person name="Yoon H.S."/>
        </authorList>
    </citation>
    <scope>NUCLEOTIDE SEQUENCE [LARGE SCALE GENOMIC DNA]</scope>
    <source>
        <strain evidence="2 3">DBV 063 E5</strain>
    </source>
</reference>
<sequence>MQLDAHRQLISLRRCGRAGVPSSEAAPGQRTLSARKHGEATECSDSVSSWQAYFMALVRAPALGDGRNGAATLPETGADATPLPTDVPVANGRPADTASMPMAGRKPFGAAGILGVLRSASFAVESGPYISPAANAETSKGSGVRRPTRARRPERTDSTAFSASPSDVDRQLRPPASTALHPTEDAVKPLHFRLSGRKRLRGGRAPDAAP</sequence>
<dbReference type="Proteomes" id="UP001301350">
    <property type="component" value="Unassembled WGS sequence"/>
</dbReference>
<feature type="region of interest" description="Disordered" evidence="1">
    <location>
        <begin position="16"/>
        <end position="40"/>
    </location>
</feature>
<keyword evidence="3" id="KW-1185">Reference proteome</keyword>
<protein>
    <submittedName>
        <fullName evidence="2">Uncharacterized protein</fullName>
    </submittedName>
</protein>